<keyword evidence="8" id="KW-0449">Lipoprotein</keyword>
<dbReference type="Proteomes" id="UP000266743">
    <property type="component" value="Chromosome 3"/>
</dbReference>
<evidence type="ECO:0000259" key="10">
    <source>
        <dbReference type="Pfam" id="PF13206"/>
    </source>
</evidence>
<dbReference type="AlphaFoldDB" id="A0A3L6LAP7"/>
<dbReference type="GO" id="GO:0098552">
    <property type="term" value="C:side of membrane"/>
    <property type="evidence" value="ECO:0007669"/>
    <property type="project" value="UniProtKB-KW"/>
</dbReference>
<evidence type="ECO:0000256" key="4">
    <source>
        <dbReference type="ARBA" id="ARBA00022622"/>
    </source>
</evidence>
<comment type="subcellular location">
    <subcellularLocation>
        <location evidence="2">Cell membrane</location>
        <topology evidence="2">Lipid-anchor</topology>
        <topology evidence="2">GPI-anchor</topology>
    </subcellularLocation>
</comment>
<sequence length="429" mass="47370">MCVFFAKFGTSSFEFSGKTGDIIVNKKAYTKLLEMRSYIVFVAVITLQHICVNSKAHENNIVNGKEFEALCGFVNLALDTQTPEDLERKVKETEDEIQGETEAPEESVKKLEELKLKAKTYKEENGDLWNGRALSAIRKNLTEALYGNGHKQVVVGRTRGGRSELCGRAGGQPGNKAGDTLALDLLCICAASSEGKGGSAVCCDGCNTTYVGSWVPQRNSPDHWNLLHPKCSNVRREKTRPLQALSEAVAFFLGELQEIPGSSSDSRNLLGARGADLHNGCDGSTEVGHGRCVIYLPRHVNESTPTISWYLKLREAATRMEELIQAEEYLVKIQNQVNELKREARPVPNNSSEKEKDESNNTDNGLEGKKPTTSSKRGCSGFESKVTCLEQKPRCEWNGSECVTPIRRLFTSSGVNRLPAPLKLFFLVF</sequence>
<evidence type="ECO:0000256" key="1">
    <source>
        <dbReference type="ARBA" id="ARBA00002523"/>
    </source>
</evidence>
<evidence type="ECO:0000256" key="6">
    <source>
        <dbReference type="ARBA" id="ARBA00023136"/>
    </source>
</evidence>
<evidence type="ECO:0000256" key="8">
    <source>
        <dbReference type="ARBA" id="ARBA00023288"/>
    </source>
</evidence>
<accession>A0A3L6LAP7</accession>
<evidence type="ECO:0000256" key="9">
    <source>
        <dbReference type="SAM" id="MobiDB-lite"/>
    </source>
</evidence>
<keyword evidence="7" id="KW-0325">Glycoprotein</keyword>
<keyword evidence="4" id="KW-0336">GPI-anchor</keyword>
<comment type="function">
    <text evidence="1">VSG forms a coat on the surface of the parasite. The trypanosome evades the immune response of the host by expressing a series of antigenically distinct VSGs from an estimated 1000 VSG genes.</text>
</comment>
<dbReference type="GO" id="GO:0005886">
    <property type="term" value="C:plasma membrane"/>
    <property type="evidence" value="ECO:0007669"/>
    <property type="project" value="UniProtKB-SubCell"/>
</dbReference>
<reference evidence="11 12" key="1">
    <citation type="submission" date="2018-09" db="EMBL/GenBank/DDBJ databases">
        <title>whole genome sequence of T. equiperdum IVM-t1 strain.</title>
        <authorList>
            <person name="Suganuma K."/>
        </authorList>
    </citation>
    <scope>NUCLEOTIDE SEQUENCE [LARGE SCALE GENOMIC DNA]</scope>
    <source>
        <strain evidence="11 12">IVM-t1</strain>
    </source>
</reference>
<dbReference type="EMBL" id="QSBY01000003">
    <property type="protein sequence ID" value="RHW73692.1"/>
    <property type="molecule type" value="Genomic_DNA"/>
</dbReference>
<feature type="region of interest" description="Disordered" evidence="9">
    <location>
        <begin position="341"/>
        <end position="380"/>
    </location>
</feature>
<gene>
    <name evidence="11" type="ORF">DPX39_030024100</name>
</gene>
<evidence type="ECO:0000256" key="5">
    <source>
        <dbReference type="ARBA" id="ARBA00022729"/>
    </source>
</evidence>
<name>A0A3L6LAP7_9TRYP</name>
<keyword evidence="6" id="KW-0472">Membrane</keyword>
<comment type="caution">
    <text evidence="11">The sequence shown here is derived from an EMBL/GenBank/DDBJ whole genome shotgun (WGS) entry which is preliminary data.</text>
</comment>
<feature type="domain" description="Trypanosome variant surface glycoprotein B-type N-terminal" evidence="10">
    <location>
        <begin position="91"/>
        <end position="337"/>
    </location>
</feature>
<dbReference type="Pfam" id="PF13206">
    <property type="entry name" value="VSG_B"/>
    <property type="match status" value="1"/>
</dbReference>
<evidence type="ECO:0000313" key="11">
    <source>
        <dbReference type="EMBL" id="RHW73692.1"/>
    </source>
</evidence>
<evidence type="ECO:0000256" key="2">
    <source>
        <dbReference type="ARBA" id="ARBA00004609"/>
    </source>
</evidence>
<keyword evidence="3" id="KW-1003">Cell membrane</keyword>
<evidence type="ECO:0000256" key="7">
    <source>
        <dbReference type="ARBA" id="ARBA00023180"/>
    </source>
</evidence>
<dbReference type="InterPro" id="IPR025932">
    <property type="entry name" value="Trypano_VSG_B_N_dom"/>
</dbReference>
<protein>
    <submittedName>
        <fullName evidence="11">Trypanosomal VSG domain containing protein</fullName>
    </submittedName>
</protein>
<evidence type="ECO:0000256" key="3">
    <source>
        <dbReference type="ARBA" id="ARBA00022475"/>
    </source>
</evidence>
<keyword evidence="5" id="KW-0732">Signal</keyword>
<proteinExistence type="predicted"/>
<organism evidence="11 12">
    <name type="scientific">Trypanosoma brucei equiperdum</name>
    <dbReference type="NCBI Taxonomy" id="630700"/>
    <lineage>
        <taxon>Eukaryota</taxon>
        <taxon>Discoba</taxon>
        <taxon>Euglenozoa</taxon>
        <taxon>Kinetoplastea</taxon>
        <taxon>Metakinetoplastina</taxon>
        <taxon>Trypanosomatida</taxon>
        <taxon>Trypanosomatidae</taxon>
        <taxon>Trypanosoma</taxon>
    </lineage>
</organism>
<evidence type="ECO:0000313" key="12">
    <source>
        <dbReference type="Proteomes" id="UP000266743"/>
    </source>
</evidence>